<evidence type="ECO:0000259" key="1">
    <source>
        <dbReference type="Pfam" id="PF03184"/>
    </source>
</evidence>
<evidence type="ECO:0000313" key="3">
    <source>
        <dbReference type="Proteomes" id="UP000005238"/>
    </source>
</evidence>
<dbReference type="EMBL" id="DS566039">
    <property type="status" value="NOT_ANNOTATED_CDS"/>
    <property type="molecule type" value="Genomic_DNA"/>
</dbReference>
<reference evidence="3" key="1">
    <citation type="journal article" date="2006" name="Science">
        <title>Phytophthora genome sequences uncover evolutionary origins and mechanisms of pathogenesis.</title>
        <authorList>
            <person name="Tyler B.M."/>
            <person name="Tripathy S."/>
            <person name="Zhang X."/>
            <person name="Dehal P."/>
            <person name="Jiang R.H."/>
            <person name="Aerts A."/>
            <person name="Arredondo F.D."/>
            <person name="Baxter L."/>
            <person name="Bensasson D."/>
            <person name="Beynon J.L."/>
            <person name="Chapman J."/>
            <person name="Damasceno C.M."/>
            <person name="Dorrance A.E."/>
            <person name="Dou D."/>
            <person name="Dickerman A.W."/>
            <person name="Dubchak I.L."/>
            <person name="Garbelotto M."/>
            <person name="Gijzen M."/>
            <person name="Gordon S.G."/>
            <person name="Govers F."/>
            <person name="Grunwald N.J."/>
            <person name="Huang W."/>
            <person name="Ivors K.L."/>
            <person name="Jones R.W."/>
            <person name="Kamoun S."/>
            <person name="Krampis K."/>
            <person name="Lamour K.H."/>
            <person name="Lee M.K."/>
            <person name="McDonald W.H."/>
            <person name="Medina M."/>
            <person name="Meijer H.J."/>
            <person name="Nordberg E.K."/>
            <person name="Maclean D.J."/>
            <person name="Ospina-Giraldo M.D."/>
            <person name="Morris P.F."/>
            <person name="Phuntumart V."/>
            <person name="Putnam N.H."/>
            <person name="Rash S."/>
            <person name="Rose J.K."/>
            <person name="Sakihama Y."/>
            <person name="Salamov A.A."/>
            <person name="Savidor A."/>
            <person name="Scheuring C.F."/>
            <person name="Smith B.M."/>
            <person name="Sobral B.W."/>
            <person name="Terry A."/>
            <person name="Torto-Alalibo T.A."/>
            <person name="Win J."/>
            <person name="Xu Z."/>
            <person name="Zhang H."/>
            <person name="Grigoriev I.V."/>
            <person name="Rokhsar D.S."/>
            <person name="Boore J.L."/>
        </authorList>
    </citation>
    <scope>NUCLEOTIDE SEQUENCE [LARGE SCALE GENOMIC DNA]</scope>
    <source>
        <strain evidence="3">Pr102</strain>
    </source>
</reference>
<dbReference type="STRING" id="164328.H3GRU4"/>
<dbReference type="InterPro" id="IPR004875">
    <property type="entry name" value="DDE_SF_endonuclease_dom"/>
</dbReference>
<dbReference type="eggNOG" id="KOG3105">
    <property type="taxonomic scope" value="Eukaryota"/>
</dbReference>
<proteinExistence type="predicted"/>
<sequence length="148" mass="16630">MTEGYGKGKRRTSLKVTAPVLESKLAEWVEKAEEKGLCLNLREGRAALQELTDLYEPNDTYNMDETGLNYNATASRSISLARTRGVKEDTTRIMLVLTTNADGTDTLPALFIGRAVKPRYFGKKTGEENGFLYRKPNKAWMNSGVYQR</sequence>
<dbReference type="Proteomes" id="UP000005238">
    <property type="component" value="Unassembled WGS sequence"/>
</dbReference>
<keyword evidence="3" id="KW-1185">Reference proteome</keyword>
<feature type="domain" description="DDE-1" evidence="1">
    <location>
        <begin position="91"/>
        <end position="146"/>
    </location>
</feature>
<evidence type="ECO:0000313" key="2">
    <source>
        <dbReference type="EnsemblProtists" id="Phyra79628"/>
    </source>
</evidence>
<dbReference type="Pfam" id="PF03184">
    <property type="entry name" value="DDE_1"/>
    <property type="match status" value="1"/>
</dbReference>
<dbReference type="GO" id="GO:0003676">
    <property type="term" value="F:nucleic acid binding"/>
    <property type="evidence" value="ECO:0007669"/>
    <property type="project" value="InterPro"/>
</dbReference>
<organism evidence="2 3">
    <name type="scientific">Phytophthora ramorum</name>
    <name type="common">Sudden oak death agent</name>
    <dbReference type="NCBI Taxonomy" id="164328"/>
    <lineage>
        <taxon>Eukaryota</taxon>
        <taxon>Sar</taxon>
        <taxon>Stramenopiles</taxon>
        <taxon>Oomycota</taxon>
        <taxon>Peronosporomycetes</taxon>
        <taxon>Peronosporales</taxon>
        <taxon>Peronosporaceae</taxon>
        <taxon>Phytophthora</taxon>
    </lineage>
</organism>
<name>H3GRU4_PHYRM</name>
<dbReference type="AlphaFoldDB" id="H3GRU4"/>
<protein>
    <recommendedName>
        <fullName evidence="1">DDE-1 domain-containing protein</fullName>
    </recommendedName>
</protein>
<dbReference type="HOGENOM" id="CLU_1762431_0_0_1"/>
<dbReference type="EnsemblProtists" id="Phyra79628">
    <property type="protein sequence ID" value="Phyra79628"/>
    <property type="gene ID" value="Phyra79628"/>
</dbReference>
<reference evidence="2" key="2">
    <citation type="submission" date="2015-06" db="UniProtKB">
        <authorList>
            <consortium name="EnsemblProtists"/>
        </authorList>
    </citation>
    <scope>IDENTIFICATION</scope>
    <source>
        <strain evidence="2">Pr102</strain>
    </source>
</reference>
<dbReference type="InParanoid" id="H3GRU4"/>
<accession>H3GRU4</accession>